<evidence type="ECO:0000256" key="2">
    <source>
        <dbReference type="SAM" id="SignalP"/>
    </source>
</evidence>
<feature type="chain" id="PRO_5012363371" description="SLH domain-containing protein" evidence="2">
    <location>
        <begin position="24"/>
        <end position="288"/>
    </location>
</feature>
<dbReference type="OrthoDB" id="1852644at2"/>
<comment type="caution">
    <text evidence="4">The sequence shown here is derived from an EMBL/GenBank/DDBJ whole genome shotgun (WGS) entry which is preliminary data.</text>
</comment>
<feature type="domain" description="SLH" evidence="3">
    <location>
        <begin position="48"/>
        <end position="82"/>
    </location>
</feature>
<organism evidence="4 5">
    <name type="scientific">Carboxydothermus islandicus</name>
    <dbReference type="NCBI Taxonomy" id="661089"/>
    <lineage>
        <taxon>Bacteria</taxon>
        <taxon>Bacillati</taxon>
        <taxon>Bacillota</taxon>
        <taxon>Clostridia</taxon>
        <taxon>Thermoanaerobacterales</taxon>
        <taxon>Thermoanaerobacteraceae</taxon>
        <taxon>Carboxydothermus</taxon>
    </lineage>
</organism>
<dbReference type="EMBL" id="BDJL01000050">
    <property type="protein sequence ID" value="GAV25595.1"/>
    <property type="molecule type" value="Genomic_DNA"/>
</dbReference>
<evidence type="ECO:0000313" key="5">
    <source>
        <dbReference type="Proteomes" id="UP000187338"/>
    </source>
</evidence>
<evidence type="ECO:0000256" key="1">
    <source>
        <dbReference type="ARBA" id="ARBA00022737"/>
    </source>
</evidence>
<dbReference type="STRING" id="661089.ciss_15280"/>
<dbReference type="RefSeq" id="WP_075865747.1">
    <property type="nucleotide sequence ID" value="NZ_BDJL01000050.1"/>
</dbReference>
<proteinExistence type="predicted"/>
<keyword evidence="1" id="KW-0677">Repeat</keyword>
<sequence length="288" mass="31411">MKRYKVSLIAVITCLALLLTAAAAFGYRNLKPAGQTCEQACHYTIKATDISKLPYAKAVNYAIQKGVFTLSKGKFNPNAPITNSQFRTAVLAAYAGNNVAAIPNDNKTFNRAKLAEYLAKIMGANVAEVDTSQIADYNGNKYVAWAANNGYLTITKRINNKMVTNPSGTATRADAAYAITMAGLIQTTKSAKPNGRAEVVSLLHSKVDNKTLVEHYAEWSSGKTNIKSAQFCLYCHDDTPTYNGQTVPDATYRYSAIVDIVYSVHYLQRVYADKDGDGFADPGMQNRI</sequence>
<protein>
    <recommendedName>
        <fullName evidence="3">SLH domain-containing protein</fullName>
    </recommendedName>
</protein>
<evidence type="ECO:0000313" key="4">
    <source>
        <dbReference type="EMBL" id="GAV25595.1"/>
    </source>
</evidence>
<dbReference type="AlphaFoldDB" id="A0A1L8D332"/>
<accession>A0A1L8D332</accession>
<gene>
    <name evidence="4" type="ORF">ciss_15280</name>
</gene>
<dbReference type="Proteomes" id="UP000187338">
    <property type="component" value="Unassembled WGS sequence"/>
</dbReference>
<dbReference type="Pfam" id="PF00395">
    <property type="entry name" value="SLH"/>
    <property type="match status" value="1"/>
</dbReference>
<evidence type="ECO:0000259" key="3">
    <source>
        <dbReference type="Pfam" id="PF00395"/>
    </source>
</evidence>
<reference evidence="5" key="1">
    <citation type="submission" date="2016-12" db="EMBL/GenBank/DDBJ databases">
        <title>Draft Genome Sequences od Carboxydothermus pertinax and islandicus, Hydrogenogenic Carboxydotrophic Bacteria.</title>
        <authorList>
            <person name="Fukuyama Y."/>
            <person name="Ohmae K."/>
            <person name="Yoneda Y."/>
            <person name="Yoshida T."/>
            <person name="Sako Y."/>
        </authorList>
    </citation>
    <scope>NUCLEOTIDE SEQUENCE [LARGE SCALE GENOMIC DNA]</scope>
    <source>
        <strain evidence="5">SET</strain>
    </source>
</reference>
<dbReference type="InterPro" id="IPR001119">
    <property type="entry name" value="SLH_dom"/>
</dbReference>
<name>A0A1L8D332_9THEO</name>
<keyword evidence="5" id="KW-1185">Reference proteome</keyword>
<keyword evidence="2" id="KW-0732">Signal</keyword>
<feature type="signal peptide" evidence="2">
    <location>
        <begin position="1"/>
        <end position="23"/>
    </location>
</feature>